<evidence type="ECO:0000256" key="4">
    <source>
        <dbReference type="ARBA" id="ARBA00022989"/>
    </source>
</evidence>
<gene>
    <name evidence="9" type="ORF">ElyMa_003566000</name>
</gene>
<evidence type="ECO:0000256" key="6">
    <source>
        <dbReference type="ARBA" id="ARBA00023136"/>
    </source>
</evidence>
<dbReference type="GO" id="GO:0042407">
    <property type="term" value="P:cristae formation"/>
    <property type="evidence" value="ECO:0007669"/>
    <property type="project" value="InterPro"/>
</dbReference>
<evidence type="ECO:0000256" key="1">
    <source>
        <dbReference type="ARBA" id="ARBA00004325"/>
    </source>
</evidence>
<evidence type="ECO:0000256" key="5">
    <source>
        <dbReference type="ARBA" id="ARBA00023128"/>
    </source>
</evidence>
<comment type="function">
    <text evidence="7">Component of the MICOS complex, a large protein complex of the mitochondrial inner membrane that plays crucial roles in the maintenance of crista junctions, inner membrane architecture, and formation of contact sites to the outer membrane.</text>
</comment>
<evidence type="ECO:0000256" key="7">
    <source>
        <dbReference type="RuleBase" id="RU363021"/>
    </source>
</evidence>
<dbReference type="Proteomes" id="UP000762676">
    <property type="component" value="Unassembled WGS sequence"/>
</dbReference>
<evidence type="ECO:0000313" key="10">
    <source>
        <dbReference type="Proteomes" id="UP000762676"/>
    </source>
</evidence>
<keyword evidence="10" id="KW-1185">Reference proteome</keyword>
<dbReference type="EMBL" id="BMAT01007302">
    <property type="protein sequence ID" value="GFR61782.1"/>
    <property type="molecule type" value="Genomic_DNA"/>
</dbReference>
<keyword evidence="6" id="KW-0472">Membrane</keyword>
<comment type="similarity">
    <text evidence="2">Belongs to the apolipoprotein O/MICOS complex subunit Mic27 family.</text>
</comment>
<protein>
    <recommendedName>
        <fullName evidence="7">MICOS complex subunit</fullName>
    </recommendedName>
</protein>
<dbReference type="InterPro" id="IPR033182">
    <property type="entry name" value="MIC26/MIC27_animal"/>
</dbReference>
<feature type="compositionally biased region" description="Basic and acidic residues" evidence="8">
    <location>
        <begin position="200"/>
        <end position="211"/>
    </location>
</feature>
<comment type="caution">
    <text evidence="9">The sequence shown here is derived from an EMBL/GenBank/DDBJ whole genome shotgun (WGS) entry which is preliminary data.</text>
</comment>
<evidence type="ECO:0000256" key="3">
    <source>
        <dbReference type="ARBA" id="ARBA00022692"/>
    </source>
</evidence>
<evidence type="ECO:0000256" key="2">
    <source>
        <dbReference type="ARBA" id="ARBA00010904"/>
    </source>
</evidence>
<accession>A0AAV4EL71</accession>
<keyword evidence="4" id="KW-1133">Transmembrane helix</keyword>
<dbReference type="Pfam" id="PF09769">
    <property type="entry name" value="ApoO"/>
    <property type="match status" value="1"/>
</dbReference>
<reference evidence="9 10" key="1">
    <citation type="journal article" date="2021" name="Elife">
        <title>Chloroplast acquisition without the gene transfer in kleptoplastic sea slugs, Plakobranchus ocellatus.</title>
        <authorList>
            <person name="Maeda T."/>
            <person name="Takahashi S."/>
            <person name="Yoshida T."/>
            <person name="Shimamura S."/>
            <person name="Takaki Y."/>
            <person name="Nagai Y."/>
            <person name="Toyoda A."/>
            <person name="Suzuki Y."/>
            <person name="Arimoto A."/>
            <person name="Ishii H."/>
            <person name="Satoh N."/>
            <person name="Nishiyama T."/>
            <person name="Hasebe M."/>
            <person name="Maruyama T."/>
            <person name="Minagawa J."/>
            <person name="Obokata J."/>
            <person name="Shigenobu S."/>
        </authorList>
    </citation>
    <scope>NUCLEOTIDE SEQUENCE [LARGE SCALE GENOMIC DNA]</scope>
</reference>
<proteinExistence type="inferred from homology"/>
<dbReference type="GO" id="GO:0061617">
    <property type="term" value="C:MICOS complex"/>
    <property type="evidence" value="ECO:0007669"/>
    <property type="project" value="UniProtKB-UniRule"/>
</dbReference>
<evidence type="ECO:0000313" key="9">
    <source>
        <dbReference type="EMBL" id="GFR61782.1"/>
    </source>
</evidence>
<name>A0AAV4EL71_9GAST</name>
<comment type="subcellular location">
    <subcellularLocation>
        <location evidence="7">Mitochondrion inner membrane</location>
    </subcellularLocation>
    <subcellularLocation>
        <location evidence="1">Mitochondrion membrane</location>
    </subcellularLocation>
</comment>
<keyword evidence="3" id="KW-0812">Transmembrane</keyword>
<feature type="region of interest" description="Disordered" evidence="8">
    <location>
        <begin position="199"/>
        <end position="259"/>
    </location>
</feature>
<feature type="compositionally biased region" description="Basic and acidic residues" evidence="8">
    <location>
        <begin position="248"/>
        <end position="259"/>
    </location>
</feature>
<comment type="subunit">
    <text evidence="7">Component of the mitochondrial contact site and cristae organizing system (MICOS) complex.</text>
</comment>
<evidence type="ECO:0000256" key="8">
    <source>
        <dbReference type="SAM" id="MobiDB-lite"/>
    </source>
</evidence>
<dbReference type="AlphaFoldDB" id="A0AAV4EL71"/>
<keyword evidence="7" id="KW-0999">Mitochondrion inner membrane</keyword>
<dbReference type="InterPro" id="IPR019166">
    <property type="entry name" value="MIC26/MIC27"/>
</dbReference>
<organism evidence="9 10">
    <name type="scientific">Elysia marginata</name>
    <dbReference type="NCBI Taxonomy" id="1093978"/>
    <lineage>
        <taxon>Eukaryota</taxon>
        <taxon>Metazoa</taxon>
        <taxon>Spiralia</taxon>
        <taxon>Lophotrochozoa</taxon>
        <taxon>Mollusca</taxon>
        <taxon>Gastropoda</taxon>
        <taxon>Heterobranchia</taxon>
        <taxon>Euthyneura</taxon>
        <taxon>Panpulmonata</taxon>
        <taxon>Sacoglossa</taxon>
        <taxon>Placobranchoidea</taxon>
        <taxon>Plakobranchidae</taxon>
        <taxon>Elysia</taxon>
    </lineage>
</organism>
<keyword evidence="5 7" id="KW-0496">Mitochondrion</keyword>
<sequence>MAPLTKSVLKFGVVVGTVPAACIALGYRMRAVQASENSTQEGPRIYKACDLPIYNTSSNETDMGSEPAYPRNAVEEQIGNVRRAVQGFFVKYKETYDVAKEKVDIGVEHSKSTLDFVQNNPGELPRVAFITVGSLGGFILGYRGSIVRRLLYGSVAGLSCAALCYPQMTVGLSQQAAGAVTEKWEDFRVDELTKGNWPFVKDESTDEENRRKLGLPKNLANVAGSPGTSVKSQIAPAKLQGDHGQSNPEDKDLYSTRSS</sequence>
<dbReference type="PANTHER" id="PTHR14564">
    <property type="entry name" value="MICOS COMPLEX SUBUNIT MIC26 / MIC27 FAMILY MEMBER"/>
    <property type="match status" value="1"/>
</dbReference>